<sequence>MQPPSTNSHNQREHVYTSIGSVTPSSRRAATSPVARSGTFAKPPMFPRPMSSRARSRRRQSRLSDTRTYCTGACAACQDSDIKAWQRCHIYNPSRKRGRDPRRHDGVRQQIHTLPLTTCTYTRQSTRPYIHDLIPSAIRPLTCQLQLRSWIGVRHCIRG</sequence>
<evidence type="ECO:0000256" key="1">
    <source>
        <dbReference type="SAM" id="MobiDB-lite"/>
    </source>
</evidence>
<evidence type="ECO:0000313" key="3">
    <source>
        <dbReference type="Proteomes" id="UP000274822"/>
    </source>
</evidence>
<organism evidence="2 3">
    <name type="scientific">Jimgerdemannia flammicorona</name>
    <dbReference type="NCBI Taxonomy" id="994334"/>
    <lineage>
        <taxon>Eukaryota</taxon>
        <taxon>Fungi</taxon>
        <taxon>Fungi incertae sedis</taxon>
        <taxon>Mucoromycota</taxon>
        <taxon>Mucoromycotina</taxon>
        <taxon>Endogonomycetes</taxon>
        <taxon>Endogonales</taxon>
        <taxon>Endogonaceae</taxon>
        <taxon>Jimgerdemannia</taxon>
    </lineage>
</organism>
<protein>
    <submittedName>
        <fullName evidence="2">Uncharacterized protein</fullName>
    </submittedName>
</protein>
<feature type="region of interest" description="Disordered" evidence="1">
    <location>
        <begin position="1"/>
        <end position="65"/>
    </location>
</feature>
<dbReference type="Proteomes" id="UP000274822">
    <property type="component" value="Unassembled WGS sequence"/>
</dbReference>
<dbReference type="AlphaFoldDB" id="A0A433QGQ1"/>
<evidence type="ECO:0000313" key="2">
    <source>
        <dbReference type="EMBL" id="RUS28939.1"/>
    </source>
</evidence>
<dbReference type="EMBL" id="RBNJ01005867">
    <property type="protein sequence ID" value="RUS28939.1"/>
    <property type="molecule type" value="Genomic_DNA"/>
</dbReference>
<feature type="compositionally biased region" description="Polar residues" evidence="1">
    <location>
        <begin position="18"/>
        <end position="29"/>
    </location>
</feature>
<proteinExistence type="predicted"/>
<comment type="caution">
    <text evidence="2">The sequence shown here is derived from an EMBL/GenBank/DDBJ whole genome shotgun (WGS) entry which is preliminary data.</text>
</comment>
<reference evidence="2 3" key="1">
    <citation type="journal article" date="2018" name="New Phytol.">
        <title>Phylogenomics of Endogonaceae and evolution of mycorrhizas within Mucoromycota.</title>
        <authorList>
            <person name="Chang Y."/>
            <person name="Desiro A."/>
            <person name="Na H."/>
            <person name="Sandor L."/>
            <person name="Lipzen A."/>
            <person name="Clum A."/>
            <person name="Barry K."/>
            <person name="Grigoriev I.V."/>
            <person name="Martin F.M."/>
            <person name="Stajich J.E."/>
            <person name="Smith M.E."/>
            <person name="Bonito G."/>
            <person name="Spatafora J.W."/>
        </authorList>
    </citation>
    <scope>NUCLEOTIDE SEQUENCE [LARGE SCALE GENOMIC DNA]</scope>
    <source>
        <strain evidence="2 3">AD002</strain>
    </source>
</reference>
<keyword evidence="3" id="KW-1185">Reference proteome</keyword>
<name>A0A433QGQ1_9FUNG</name>
<accession>A0A433QGQ1</accession>
<gene>
    <name evidence="2" type="ORF">BC938DRAFT_481249</name>
</gene>